<comment type="caution">
    <text evidence="2">The sequence shown here is derived from an EMBL/GenBank/DDBJ whole genome shotgun (WGS) entry which is preliminary data.</text>
</comment>
<dbReference type="AlphaFoldDB" id="A0AAV9ANK0"/>
<protein>
    <submittedName>
        <fullName evidence="2">Uncharacterized protein</fullName>
    </submittedName>
</protein>
<name>A0AAV9ANK0_ACOGR</name>
<dbReference type="EMBL" id="JAUJYN010000008">
    <property type="protein sequence ID" value="KAK1265525.1"/>
    <property type="molecule type" value="Genomic_DNA"/>
</dbReference>
<accession>A0AAV9ANK0</accession>
<evidence type="ECO:0000313" key="2">
    <source>
        <dbReference type="EMBL" id="KAK1265525.1"/>
    </source>
</evidence>
<feature type="region of interest" description="Disordered" evidence="1">
    <location>
        <begin position="39"/>
        <end position="62"/>
    </location>
</feature>
<reference evidence="2" key="2">
    <citation type="submission" date="2023-06" db="EMBL/GenBank/DDBJ databases">
        <authorList>
            <person name="Ma L."/>
            <person name="Liu K.-W."/>
            <person name="Li Z."/>
            <person name="Hsiao Y.-Y."/>
            <person name="Qi Y."/>
            <person name="Fu T."/>
            <person name="Tang G."/>
            <person name="Zhang D."/>
            <person name="Sun W.-H."/>
            <person name="Liu D.-K."/>
            <person name="Li Y."/>
            <person name="Chen G.-Z."/>
            <person name="Liu X.-D."/>
            <person name="Liao X.-Y."/>
            <person name="Jiang Y.-T."/>
            <person name="Yu X."/>
            <person name="Hao Y."/>
            <person name="Huang J."/>
            <person name="Zhao X.-W."/>
            <person name="Ke S."/>
            <person name="Chen Y.-Y."/>
            <person name="Wu W.-L."/>
            <person name="Hsu J.-L."/>
            <person name="Lin Y.-F."/>
            <person name="Huang M.-D."/>
            <person name="Li C.-Y."/>
            <person name="Huang L."/>
            <person name="Wang Z.-W."/>
            <person name="Zhao X."/>
            <person name="Zhong W.-Y."/>
            <person name="Peng D.-H."/>
            <person name="Ahmad S."/>
            <person name="Lan S."/>
            <person name="Zhang J.-S."/>
            <person name="Tsai W.-C."/>
            <person name="Van De Peer Y."/>
            <person name="Liu Z.-J."/>
        </authorList>
    </citation>
    <scope>NUCLEOTIDE SEQUENCE</scope>
    <source>
        <strain evidence="2">SCP</strain>
        <tissue evidence="2">Leaves</tissue>
    </source>
</reference>
<proteinExistence type="predicted"/>
<reference evidence="2" key="1">
    <citation type="journal article" date="2023" name="Nat. Commun.">
        <title>Diploid and tetraploid genomes of Acorus and the evolution of monocots.</title>
        <authorList>
            <person name="Ma L."/>
            <person name="Liu K.W."/>
            <person name="Li Z."/>
            <person name="Hsiao Y.Y."/>
            <person name="Qi Y."/>
            <person name="Fu T."/>
            <person name="Tang G.D."/>
            <person name="Zhang D."/>
            <person name="Sun W.H."/>
            <person name="Liu D.K."/>
            <person name="Li Y."/>
            <person name="Chen G.Z."/>
            <person name="Liu X.D."/>
            <person name="Liao X.Y."/>
            <person name="Jiang Y.T."/>
            <person name="Yu X."/>
            <person name="Hao Y."/>
            <person name="Huang J."/>
            <person name="Zhao X.W."/>
            <person name="Ke S."/>
            <person name="Chen Y.Y."/>
            <person name="Wu W.L."/>
            <person name="Hsu J.L."/>
            <person name="Lin Y.F."/>
            <person name="Huang M.D."/>
            <person name="Li C.Y."/>
            <person name="Huang L."/>
            <person name="Wang Z.W."/>
            <person name="Zhao X."/>
            <person name="Zhong W.Y."/>
            <person name="Peng D.H."/>
            <person name="Ahmad S."/>
            <person name="Lan S."/>
            <person name="Zhang J.S."/>
            <person name="Tsai W.C."/>
            <person name="Van de Peer Y."/>
            <person name="Liu Z.J."/>
        </authorList>
    </citation>
    <scope>NUCLEOTIDE SEQUENCE</scope>
    <source>
        <strain evidence="2">SCP</strain>
    </source>
</reference>
<sequence>MTRQESPIRNGLLGDHPTRVGHFGLSLLRHEHYDEEATAATRPTHFPGLPRPIDQASHSYPT</sequence>
<gene>
    <name evidence="2" type="ORF">QJS04_geneDACA018148</name>
</gene>
<organism evidence="2 3">
    <name type="scientific">Acorus gramineus</name>
    <name type="common">Dwarf sweet flag</name>
    <dbReference type="NCBI Taxonomy" id="55184"/>
    <lineage>
        <taxon>Eukaryota</taxon>
        <taxon>Viridiplantae</taxon>
        <taxon>Streptophyta</taxon>
        <taxon>Embryophyta</taxon>
        <taxon>Tracheophyta</taxon>
        <taxon>Spermatophyta</taxon>
        <taxon>Magnoliopsida</taxon>
        <taxon>Liliopsida</taxon>
        <taxon>Acoraceae</taxon>
        <taxon>Acorus</taxon>
    </lineage>
</organism>
<dbReference type="Proteomes" id="UP001179952">
    <property type="component" value="Unassembled WGS sequence"/>
</dbReference>
<evidence type="ECO:0000313" key="3">
    <source>
        <dbReference type="Proteomes" id="UP001179952"/>
    </source>
</evidence>
<evidence type="ECO:0000256" key="1">
    <source>
        <dbReference type="SAM" id="MobiDB-lite"/>
    </source>
</evidence>
<keyword evidence="3" id="KW-1185">Reference proteome</keyword>